<keyword evidence="3" id="KW-1185">Reference proteome</keyword>
<protein>
    <recommendedName>
        <fullName evidence="1">DUF7507 domain-containing protein</fullName>
    </recommendedName>
</protein>
<gene>
    <name evidence="2" type="ORF">DU428_05785</name>
</gene>
<sequence>MFASNSFAQVIEPFTQRSSQYSPDVKIYNIKGDFTLIGNSNLTLETYDVDSNNSRNEMIYVDEDGDFSTINSSSATLTFSNENGASPECSNIIYAGLYWTGRAASTVTTIQQRTVKLKGPQDATYRTYVANSNDIKFPGSNNMYAGYVEVTDQLKNNGIGEYWVADIALSEGNGGTTGYYGGWGIVVVYENSKMNWRDVTLFDGYAYVQGSSTLNYQLPVSGFNAVQSGDVNVKLGLMAGEGDKGISGDYFQIIKSANVNDANPNNNAWVSLNHSGNSTNNFFNSSIQTGGNPRNPNVVNNTGLDISMFELNNADKSLISNGQTQTKFRYGSNQDTYIIFNMAMSVDAYIPVSEGVLATNTINGVPPSGSNIVVEPGDVIEYGIEIRNKGTEAIQNAKLVVPIPFTSTYVNPSINYNVYDSNVQQQAPYYDPNEGSTGAIVWELDYIPLNTDLNTLLADITFELRSTEDCSILVNESCEPRIVILGGHIAGEGVVSGNNYSLPLIQGYQENGICQGEPNVEPIAIDIDSAQFIADNCLDITDERRFYFCNSNSSTISLSEVSSQFPPASSFYNEYPVGPSTIQYTNSNPFPATPGIKTYYAVPPGDTTCIYLFTIQVVNITTEPTVNNYTYCVDEVAEPLSGITTNPLYTLYFYPDNNPSTVGQTSFTPPTNTTGEFTYYAAEGFDNNCVGNKVPIQVSVYNDIVITEESTNETCNENNDGTITLTVSGGSGDYSYAWTYNGILDPNINTPNVNNLPAGTYEVTVTDNNTACNANTSITINEPDALASSITSEDVLCNGQAEGSVNLSVTGGTAPYSYNWSNGETTEDLSNIPAGTYNVTVTDDNGCTTTNSVTINEPDALASSLTSEDVLCNGQAEGSVNLTVTGGTPPYSYNWSNGETTEDLSNIPAGTYNVTITDDNGCTTTNSVNINEPDALASSLTSEDVLCNGQAEGSVNLSVTGGTPPYSYNWSNGATTEDLSNIPAGTYNVTVTDDNGCTTTNSVTINEPDALASSLTSEDVLCNGQAEGSVNLSVTGGTPPYSYNWSNGAITEDLNNIPAGTYNVTITDDNGCTTTNSVTISEPTALIASVQSQTTTLCGKEVATATIIASGGTPPYTYLWDNATAETSDTATNLSNTTYNVIITDSKGCTFNLPVTILDACFTIVKAATSNASGCVSEGDQIVYTFTVNNTGEVSISDIVIMDDLLGGNITASLTLAGDTNANNILDPTETWVFTADPYTVTQDDVNAGNITNNVTADGNKPDGSAVLQASDTYVIDATNPDVTLCNDGGISIVKAATSNASGCVSEGDQIVYTFTVNNTGEVSISDIVIMDDLLGGNITASLTLAGDTNANNILDPTETWVFTADPYTVTQDDVNAGNITNNVTADGNKPDGSAVLQASDTYVIDATNPDVTLCNDGGISIVKAATSNASGCVSEGDQIVYTFTVNNTGEVSISDIVIMDDLLGGNITASLTLAGDTNANNILDPTETWVFTANPYTVTQEDVNAGNITNNVTADGNKPDGSAVLQASDTYVIDA</sequence>
<dbReference type="InterPro" id="IPR025667">
    <property type="entry name" value="SprB_repeat"/>
</dbReference>
<comment type="caution">
    <text evidence="2">The sequence shown here is derived from an EMBL/GenBank/DDBJ whole genome shotgun (WGS) entry which is preliminary data.</text>
</comment>
<dbReference type="NCBIfam" id="TIGR01451">
    <property type="entry name" value="B_ant_repeat"/>
    <property type="match status" value="4"/>
</dbReference>
<organism evidence="2 3">
    <name type="scientific">Oceanihabitans sediminis</name>
    <dbReference type="NCBI Taxonomy" id="1812012"/>
    <lineage>
        <taxon>Bacteria</taxon>
        <taxon>Pseudomonadati</taxon>
        <taxon>Bacteroidota</taxon>
        <taxon>Flavobacteriia</taxon>
        <taxon>Flavobacteriales</taxon>
        <taxon>Flavobacteriaceae</taxon>
        <taxon>Oceanihabitans</taxon>
    </lineage>
</organism>
<dbReference type="Proteomes" id="UP000252249">
    <property type="component" value="Unassembled WGS sequence"/>
</dbReference>
<dbReference type="Gene3D" id="2.60.40.740">
    <property type="match status" value="5"/>
</dbReference>
<dbReference type="InterPro" id="IPR047589">
    <property type="entry name" value="DUF11_rpt"/>
</dbReference>
<accession>A0A368P692</accession>
<reference evidence="2 3" key="1">
    <citation type="submission" date="2018-07" db="EMBL/GenBank/DDBJ databases">
        <title>Oceanihabitans testaceum sp. nov., isolated from marine sediment.</title>
        <authorList>
            <person name="Li C.-M."/>
        </authorList>
    </citation>
    <scope>NUCLEOTIDE SEQUENCE [LARGE SCALE GENOMIC DNA]</scope>
    <source>
        <strain evidence="2 3">S9-10</strain>
    </source>
</reference>
<dbReference type="Gene3D" id="2.60.40.10">
    <property type="entry name" value="Immunoglobulins"/>
    <property type="match status" value="1"/>
</dbReference>
<feature type="non-terminal residue" evidence="2">
    <location>
        <position position="1536"/>
    </location>
</feature>
<name>A0A368P692_9FLAO</name>
<dbReference type="InterPro" id="IPR055354">
    <property type="entry name" value="DUF7507"/>
</dbReference>
<dbReference type="Pfam" id="PF13573">
    <property type="entry name" value="SprB"/>
    <property type="match status" value="6"/>
</dbReference>
<feature type="domain" description="DUF7507" evidence="1">
    <location>
        <begin position="1419"/>
        <end position="1525"/>
    </location>
</feature>
<feature type="domain" description="DUF7507" evidence="1">
    <location>
        <begin position="1290"/>
        <end position="1396"/>
    </location>
</feature>
<dbReference type="InterPro" id="IPR013783">
    <property type="entry name" value="Ig-like_fold"/>
</dbReference>
<dbReference type="Pfam" id="PF24346">
    <property type="entry name" value="DUF7507"/>
    <property type="match status" value="3"/>
</dbReference>
<evidence type="ECO:0000259" key="1">
    <source>
        <dbReference type="Pfam" id="PF24346"/>
    </source>
</evidence>
<evidence type="ECO:0000313" key="2">
    <source>
        <dbReference type="EMBL" id="RCU57309.1"/>
    </source>
</evidence>
<feature type="domain" description="DUF7507" evidence="1">
    <location>
        <begin position="1162"/>
        <end position="1267"/>
    </location>
</feature>
<evidence type="ECO:0000313" key="3">
    <source>
        <dbReference type="Proteomes" id="UP000252249"/>
    </source>
</evidence>
<proteinExistence type="predicted"/>
<dbReference type="EMBL" id="QPIG01000002">
    <property type="protein sequence ID" value="RCU57309.1"/>
    <property type="molecule type" value="Genomic_DNA"/>
</dbReference>